<sequence length="344" mass="38600">MRKVKPNILLLYTGGTIGMIKDFQSGALKTFDFKTLLDKIPELQLLDCKIDTVSFEEPIDSSNMNPELWVKIAEIIETHYLEFDGFVVLHGSDTMSYTASALSFMLEDLTKPVIFTGSQLPIGDLRTDAKENLITSIQVASLQENGESVIKEVCLYFEYKLYRANRTTKLNAENFQAFASFNYPELAESGVHLKINREYICKLNHKNTLKVNKRLNNNIAIVKLFPGITEVFLKNVLATPNLKAVILETYGAGNCPNEDWFLNTLKEYIKAGIYLINITQCLGGSVMMGHYETSEALERIGVISGKDMTTEAAVAKLMYMLGQNMSDSEFKTIYETSLRGELGA</sequence>
<dbReference type="SUPFAM" id="SSF53774">
    <property type="entry name" value="Glutaminase/Asparaginase"/>
    <property type="match status" value="1"/>
</dbReference>
<dbReference type="PANTHER" id="PTHR11707">
    <property type="entry name" value="L-ASPARAGINASE"/>
    <property type="match status" value="1"/>
</dbReference>
<dbReference type="InterPro" id="IPR027473">
    <property type="entry name" value="L-asparaginase_C"/>
</dbReference>
<protein>
    <recommendedName>
        <fullName evidence="2">asparaginase</fullName>
        <ecNumber evidence="2">3.5.1.1</ecNumber>
    </recommendedName>
</protein>
<dbReference type="Pfam" id="PF17763">
    <property type="entry name" value="Asparaginase_C"/>
    <property type="match status" value="1"/>
</dbReference>
<keyword evidence="9" id="KW-1185">Reference proteome</keyword>
<accession>A0A5C4SKB2</accession>
<dbReference type="RefSeq" id="WP_139697170.1">
    <property type="nucleotide sequence ID" value="NZ_CP074074.1"/>
</dbReference>
<comment type="similarity">
    <text evidence="1">Belongs to the asparaginase 1 family.</text>
</comment>
<dbReference type="GO" id="GO:0009066">
    <property type="term" value="P:aspartate family amino acid metabolic process"/>
    <property type="evidence" value="ECO:0007669"/>
    <property type="project" value="UniProtKB-ARBA"/>
</dbReference>
<keyword evidence="3" id="KW-0378">Hydrolase</keyword>
<dbReference type="PIRSF" id="PIRSF500176">
    <property type="entry name" value="L_ASNase"/>
    <property type="match status" value="1"/>
</dbReference>
<dbReference type="OrthoDB" id="9788068at2"/>
<evidence type="ECO:0000259" key="7">
    <source>
        <dbReference type="Pfam" id="PF17763"/>
    </source>
</evidence>
<evidence type="ECO:0000256" key="1">
    <source>
        <dbReference type="ARBA" id="ARBA00010518"/>
    </source>
</evidence>
<organism evidence="8 9">
    <name type="scientific">Allotamlana fucoidanivorans</name>
    <dbReference type="NCBI Taxonomy" id="2583814"/>
    <lineage>
        <taxon>Bacteria</taxon>
        <taxon>Pseudomonadati</taxon>
        <taxon>Bacteroidota</taxon>
        <taxon>Flavobacteriia</taxon>
        <taxon>Flavobacteriales</taxon>
        <taxon>Flavobacteriaceae</taxon>
        <taxon>Allotamlana</taxon>
    </lineage>
</organism>
<dbReference type="InterPro" id="IPR037152">
    <property type="entry name" value="L-asparaginase_N_sf"/>
</dbReference>
<feature type="domain" description="Asparaginase/glutaminase C-terminal" evidence="7">
    <location>
        <begin position="218"/>
        <end position="333"/>
    </location>
</feature>
<evidence type="ECO:0000313" key="8">
    <source>
        <dbReference type="EMBL" id="TNJ44283.1"/>
    </source>
</evidence>
<dbReference type="PANTHER" id="PTHR11707:SF28">
    <property type="entry name" value="60 KDA LYSOPHOSPHOLIPASE"/>
    <property type="match status" value="1"/>
</dbReference>
<evidence type="ECO:0000256" key="4">
    <source>
        <dbReference type="PIRSR" id="PIRSR001220-1"/>
    </source>
</evidence>
<dbReference type="CDD" id="cd08963">
    <property type="entry name" value="L-asparaginase_I"/>
    <property type="match status" value="1"/>
</dbReference>
<evidence type="ECO:0000313" key="9">
    <source>
        <dbReference type="Proteomes" id="UP000308713"/>
    </source>
</evidence>
<feature type="active site" evidence="5">
    <location>
        <position position="16"/>
    </location>
</feature>
<dbReference type="InterPro" id="IPR027474">
    <property type="entry name" value="L-asparaginase_N"/>
</dbReference>
<dbReference type="InterPro" id="IPR040919">
    <property type="entry name" value="Asparaginase_C"/>
</dbReference>
<dbReference type="PRINTS" id="PR00139">
    <property type="entry name" value="ASNGLNASE"/>
</dbReference>
<dbReference type="Pfam" id="PF00710">
    <property type="entry name" value="Asparaginase"/>
    <property type="match status" value="1"/>
</dbReference>
<evidence type="ECO:0000256" key="2">
    <source>
        <dbReference type="ARBA" id="ARBA00012920"/>
    </source>
</evidence>
<dbReference type="PROSITE" id="PS00144">
    <property type="entry name" value="ASN_GLN_ASE_1"/>
    <property type="match status" value="1"/>
</dbReference>
<dbReference type="PROSITE" id="PS51732">
    <property type="entry name" value="ASN_GLN_ASE_3"/>
    <property type="match status" value="1"/>
</dbReference>
<dbReference type="InterPro" id="IPR020827">
    <property type="entry name" value="Asparaginase/glutaminase_AS1"/>
</dbReference>
<dbReference type="SFLD" id="SFLDS00057">
    <property type="entry name" value="Glutaminase/Asparaginase"/>
    <property type="match status" value="1"/>
</dbReference>
<evidence type="ECO:0000256" key="3">
    <source>
        <dbReference type="ARBA" id="ARBA00022801"/>
    </source>
</evidence>
<name>A0A5C4SKB2_9FLAO</name>
<dbReference type="AlphaFoldDB" id="A0A5C4SKB2"/>
<dbReference type="Gene3D" id="3.40.50.40">
    <property type="match status" value="1"/>
</dbReference>
<proteinExistence type="inferred from homology"/>
<evidence type="ECO:0000256" key="5">
    <source>
        <dbReference type="PROSITE-ProRule" id="PRU10099"/>
    </source>
</evidence>
<dbReference type="PIRSF" id="PIRSF001220">
    <property type="entry name" value="L-ASNase_gatD"/>
    <property type="match status" value="1"/>
</dbReference>
<dbReference type="FunFam" id="3.40.50.40:FF:000001">
    <property type="entry name" value="L-asparaginase 1"/>
    <property type="match status" value="1"/>
</dbReference>
<dbReference type="InterPro" id="IPR041725">
    <property type="entry name" value="L-asparaginase_I"/>
</dbReference>
<feature type="active site" description="O-isoaspartyl threonine intermediate" evidence="4">
    <location>
        <position position="16"/>
    </location>
</feature>
<dbReference type="EC" id="3.5.1.1" evidence="2"/>
<evidence type="ECO:0000259" key="6">
    <source>
        <dbReference type="Pfam" id="PF00710"/>
    </source>
</evidence>
<dbReference type="NCBIfam" id="TIGR00519">
    <property type="entry name" value="asnASE_I"/>
    <property type="match status" value="1"/>
</dbReference>
<dbReference type="InterPro" id="IPR006033">
    <property type="entry name" value="AsnA_fam"/>
</dbReference>
<dbReference type="EMBL" id="VDCS01000008">
    <property type="protein sequence ID" value="TNJ44283.1"/>
    <property type="molecule type" value="Genomic_DNA"/>
</dbReference>
<comment type="caution">
    <text evidence="8">The sequence shown here is derived from an EMBL/GenBank/DDBJ whole genome shotgun (WGS) entry which is preliminary data.</text>
</comment>
<reference evidence="8 9" key="1">
    <citation type="submission" date="2019-05" db="EMBL/GenBank/DDBJ databases">
        <title>Tamlana fucoidanivorans sp. nov., isolated from the surface of algae collected from Fujian province in China.</title>
        <authorList>
            <person name="Li J."/>
        </authorList>
    </citation>
    <scope>NUCLEOTIDE SEQUENCE [LARGE SCALE GENOMIC DNA]</scope>
    <source>
        <strain evidence="8 9">CW2-9</strain>
    </source>
</reference>
<dbReference type="SMART" id="SM00870">
    <property type="entry name" value="Asparaginase"/>
    <property type="match status" value="1"/>
</dbReference>
<dbReference type="FunFam" id="3.40.50.1170:FF:000004">
    <property type="entry name" value="L-asparaginase, type I"/>
    <property type="match status" value="1"/>
</dbReference>
<feature type="domain" description="L-asparaginase N-terminal" evidence="6">
    <location>
        <begin position="7"/>
        <end position="198"/>
    </location>
</feature>
<dbReference type="Proteomes" id="UP000308713">
    <property type="component" value="Unassembled WGS sequence"/>
</dbReference>
<dbReference type="Gene3D" id="3.40.50.1170">
    <property type="entry name" value="L-asparaginase, N-terminal domain"/>
    <property type="match status" value="1"/>
</dbReference>
<dbReference type="InterPro" id="IPR006034">
    <property type="entry name" value="Asparaginase/glutaminase-like"/>
</dbReference>
<gene>
    <name evidence="8" type="ORF">FGF67_09650</name>
</gene>
<dbReference type="GO" id="GO:0004067">
    <property type="term" value="F:asparaginase activity"/>
    <property type="evidence" value="ECO:0007669"/>
    <property type="project" value="UniProtKB-UniRule"/>
</dbReference>
<dbReference type="InterPro" id="IPR036152">
    <property type="entry name" value="Asp/glu_Ase-like_sf"/>
</dbReference>